<reference evidence="1" key="2">
    <citation type="submission" date="2021-10" db="EMBL/GenBank/DDBJ databases">
        <authorList>
            <person name="Piombo E."/>
        </authorList>
    </citation>
    <scope>NUCLEOTIDE SEQUENCE</scope>
</reference>
<evidence type="ECO:0000313" key="2">
    <source>
        <dbReference type="Proteomes" id="UP000836387"/>
    </source>
</evidence>
<protein>
    <submittedName>
        <fullName evidence="1">Uncharacterized protein</fullName>
    </submittedName>
</protein>
<name>A0ACA9UEU0_BIOOC</name>
<sequence>MRSGGEENAELLEDLDDRGPRNGHHLIGEDLSKSTEPLDWVIFLLQERTKDGTSARDILPKENHWLVGGVTEIKRASLTTHRVLLPLGLIVGLNPGLSPIVEFLARISICTGRAPLPSQQVAMTPVNTSAKNECVAATAAPVLAQSATLRENALRAGWRIDLSLGDCS</sequence>
<reference evidence="1" key="1">
    <citation type="submission" date="2020-04" db="EMBL/GenBank/DDBJ databases">
        <authorList>
            <person name="Broberg M."/>
        </authorList>
    </citation>
    <scope>NUCLEOTIDE SEQUENCE</scope>
</reference>
<gene>
    <name evidence="1" type="ORF">CRV2_00022197</name>
</gene>
<dbReference type="EMBL" id="CADEHS020000358">
    <property type="protein sequence ID" value="CAG9951653.1"/>
    <property type="molecule type" value="Genomic_DNA"/>
</dbReference>
<organism evidence="1 2">
    <name type="scientific">Clonostachys rosea f. rosea IK726</name>
    <dbReference type="NCBI Taxonomy" id="1349383"/>
    <lineage>
        <taxon>Eukaryota</taxon>
        <taxon>Fungi</taxon>
        <taxon>Dikarya</taxon>
        <taxon>Ascomycota</taxon>
        <taxon>Pezizomycotina</taxon>
        <taxon>Sordariomycetes</taxon>
        <taxon>Hypocreomycetidae</taxon>
        <taxon>Hypocreales</taxon>
        <taxon>Bionectriaceae</taxon>
        <taxon>Clonostachys</taxon>
    </lineage>
</organism>
<comment type="caution">
    <text evidence="1">The sequence shown here is derived from an EMBL/GenBank/DDBJ whole genome shotgun (WGS) entry which is preliminary data.</text>
</comment>
<accession>A0ACA9UEU0</accession>
<proteinExistence type="predicted"/>
<feature type="non-terminal residue" evidence="1">
    <location>
        <position position="168"/>
    </location>
</feature>
<evidence type="ECO:0000313" key="1">
    <source>
        <dbReference type="EMBL" id="CAG9951653.1"/>
    </source>
</evidence>
<keyword evidence="2" id="KW-1185">Reference proteome</keyword>
<dbReference type="Proteomes" id="UP000836387">
    <property type="component" value="Unassembled WGS sequence"/>
</dbReference>